<dbReference type="GO" id="GO:0016787">
    <property type="term" value="F:hydrolase activity"/>
    <property type="evidence" value="ECO:0007669"/>
    <property type="project" value="UniProtKB-KW"/>
</dbReference>
<reference evidence="2" key="1">
    <citation type="submission" date="2020-08" db="EMBL/GenBank/DDBJ databases">
        <title>Genome public.</title>
        <authorList>
            <person name="Liu C."/>
            <person name="Sun Q."/>
        </authorList>
    </citation>
    <scope>NUCLEOTIDE SEQUENCE</scope>
    <source>
        <strain evidence="2">BX7</strain>
    </source>
</reference>
<dbReference type="AlphaFoldDB" id="A0A926DC24"/>
<dbReference type="InterPro" id="IPR009215">
    <property type="entry name" value="TIM-br_IGPS-like"/>
</dbReference>
<dbReference type="PANTHER" id="PTHR31862:SF1">
    <property type="entry name" value="UPF0261 DOMAIN PROTEIN (AFU_ORTHOLOGUE AFUA_1G10120)"/>
    <property type="match status" value="1"/>
</dbReference>
<keyword evidence="3" id="KW-1185">Reference proteome</keyword>
<dbReference type="Pfam" id="PF09370">
    <property type="entry name" value="PEP_hydrolase"/>
    <property type="match status" value="1"/>
</dbReference>
<dbReference type="Gene3D" id="3.20.20.70">
    <property type="entry name" value="Aldolase class I"/>
    <property type="match status" value="1"/>
</dbReference>
<dbReference type="InterPro" id="IPR015813">
    <property type="entry name" value="Pyrv/PenolPyrv_kinase-like_dom"/>
</dbReference>
<name>A0A926DC24_9FIRM</name>
<feature type="domain" description="TIM-barrel" evidence="1">
    <location>
        <begin position="8"/>
        <end position="275"/>
    </location>
</feature>
<proteinExistence type="predicted"/>
<dbReference type="RefSeq" id="WP_249299000.1">
    <property type="nucleotide sequence ID" value="NZ_JACRSP010000001.1"/>
</dbReference>
<protein>
    <submittedName>
        <fullName evidence="2">Phosphoenolpyruvate hydrolase family protein</fullName>
    </submittedName>
</protein>
<dbReference type="Proteomes" id="UP000620366">
    <property type="component" value="Unassembled WGS sequence"/>
</dbReference>
<comment type="caution">
    <text evidence="2">The sequence shown here is derived from an EMBL/GenBank/DDBJ whole genome shotgun (WGS) entry which is preliminary data.</text>
</comment>
<keyword evidence="2" id="KW-0378">Hydrolase</keyword>
<dbReference type="SUPFAM" id="SSF51621">
    <property type="entry name" value="Phosphoenolpyruvate/pyruvate domain"/>
    <property type="match status" value="1"/>
</dbReference>
<organism evidence="2 3">
    <name type="scientific">Feifania hominis</name>
    <dbReference type="NCBI Taxonomy" id="2763660"/>
    <lineage>
        <taxon>Bacteria</taxon>
        <taxon>Bacillati</taxon>
        <taxon>Bacillota</taxon>
        <taxon>Clostridia</taxon>
        <taxon>Eubacteriales</taxon>
        <taxon>Feifaniaceae</taxon>
        <taxon>Feifania</taxon>
    </lineage>
</organism>
<dbReference type="PANTHER" id="PTHR31862">
    <property type="entry name" value="UPF0261 DOMAIN PROTEIN (AFU_ORTHOLOGUE AFUA_1G10120)"/>
    <property type="match status" value="1"/>
</dbReference>
<evidence type="ECO:0000313" key="3">
    <source>
        <dbReference type="Proteomes" id="UP000620366"/>
    </source>
</evidence>
<dbReference type="EMBL" id="JACRSP010000001">
    <property type="protein sequence ID" value="MBC8535333.1"/>
    <property type="molecule type" value="Genomic_DNA"/>
</dbReference>
<dbReference type="PIRSF" id="PIRSF034452">
    <property type="entry name" value="TIM-br_sig_trnsd"/>
    <property type="match status" value="1"/>
</dbReference>
<gene>
    <name evidence="2" type="ORF">H8695_01300</name>
</gene>
<accession>A0A926DC24</accession>
<dbReference type="InterPro" id="IPR013785">
    <property type="entry name" value="Aldolase_TIM"/>
</dbReference>
<sequence>MARIPKEEILRRFHEQISKGIPITGSGAGVGISAKCAEAGGADLIIIYNSGRFRMAGRGSSCGRFAYSDANQVVLDLAGEILSCVHHTPVIAGVLALDPYRDMERFLDELAQLGFSGVQNFPTVGNINMPLFLKNLEESGYDYEREVEMIRLANRLGLLTTPYCFTTEQARRMADTGTDIVVAHMGLTTKGLIGAAEANDLDACVEKIGLIARAAKEVNPDVLVISHGGSVSEPQDAQYIYERVPETVGFYGASSAERIPTENALIPAVRAFKAITIRR</sequence>
<evidence type="ECO:0000313" key="2">
    <source>
        <dbReference type="EMBL" id="MBC8535333.1"/>
    </source>
</evidence>
<dbReference type="InterPro" id="IPR051353">
    <property type="entry name" value="Tobamovirus_resist_UPF0261"/>
</dbReference>
<evidence type="ECO:0000259" key="1">
    <source>
        <dbReference type="Pfam" id="PF09370"/>
    </source>
</evidence>